<keyword evidence="4" id="KW-1185">Reference proteome</keyword>
<gene>
    <name evidence="3" type="ORF">SETTUDRAFT_178028</name>
</gene>
<feature type="compositionally biased region" description="Polar residues" evidence="1">
    <location>
        <begin position="3011"/>
        <end position="3021"/>
    </location>
</feature>
<feature type="region of interest" description="Disordered" evidence="1">
    <location>
        <begin position="2955"/>
        <end position="3024"/>
    </location>
</feature>
<keyword evidence="2" id="KW-1133">Transmembrane helix</keyword>
<keyword evidence="2" id="KW-0812">Transmembrane</keyword>
<evidence type="ECO:0000313" key="3">
    <source>
        <dbReference type="EMBL" id="EOA91512.1"/>
    </source>
</evidence>
<dbReference type="GeneID" id="19401577"/>
<dbReference type="GO" id="GO:0016740">
    <property type="term" value="F:transferase activity"/>
    <property type="evidence" value="ECO:0007669"/>
    <property type="project" value="UniProtKB-KW"/>
</dbReference>
<dbReference type="eggNOG" id="ENOG502QUAK">
    <property type="taxonomic scope" value="Eukaryota"/>
</dbReference>
<feature type="compositionally biased region" description="Basic and acidic residues" evidence="1">
    <location>
        <begin position="2999"/>
        <end position="3008"/>
    </location>
</feature>
<dbReference type="PANTHER" id="PTHR12526">
    <property type="entry name" value="GLYCOSYLTRANSFERASE"/>
    <property type="match status" value="1"/>
</dbReference>
<feature type="transmembrane region" description="Helical" evidence="2">
    <location>
        <begin position="871"/>
        <end position="888"/>
    </location>
</feature>
<feature type="transmembrane region" description="Helical" evidence="2">
    <location>
        <begin position="1352"/>
        <end position="1369"/>
    </location>
</feature>
<organism evidence="3 4">
    <name type="scientific">Exserohilum turcicum (strain 28A)</name>
    <name type="common">Northern leaf blight fungus</name>
    <name type="synonym">Setosphaeria turcica</name>
    <dbReference type="NCBI Taxonomy" id="671987"/>
    <lineage>
        <taxon>Eukaryota</taxon>
        <taxon>Fungi</taxon>
        <taxon>Dikarya</taxon>
        <taxon>Ascomycota</taxon>
        <taxon>Pezizomycotina</taxon>
        <taxon>Dothideomycetes</taxon>
        <taxon>Pleosporomycetidae</taxon>
        <taxon>Pleosporales</taxon>
        <taxon>Pleosporineae</taxon>
        <taxon>Pleosporaceae</taxon>
        <taxon>Exserohilum</taxon>
    </lineage>
</organism>
<evidence type="ECO:0000256" key="1">
    <source>
        <dbReference type="SAM" id="MobiDB-lite"/>
    </source>
</evidence>
<feature type="compositionally biased region" description="Polar residues" evidence="1">
    <location>
        <begin position="2985"/>
        <end position="2996"/>
    </location>
</feature>
<accession>R0KUR2</accession>
<feature type="transmembrane region" description="Helical" evidence="2">
    <location>
        <begin position="1039"/>
        <end position="1056"/>
    </location>
</feature>
<feature type="transmembrane region" description="Helical" evidence="2">
    <location>
        <begin position="908"/>
        <end position="936"/>
    </location>
</feature>
<keyword evidence="3" id="KW-0808">Transferase</keyword>
<protein>
    <submittedName>
        <fullName evidence="3">Glycosyltransferase family 4 protein</fullName>
    </submittedName>
</protein>
<feature type="transmembrane region" description="Helical" evidence="2">
    <location>
        <begin position="1014"/>
        <end position="1033"/>
    </location>
</feature>
<dbReference type="EMBL" id="KB908481">
    <property type="protein sequence ID" value="EOA91512.1"/>
    <property type="molecule type" value="Genomic_DNA"/>
</dbReference>
<dbReference type="RefSeq" id="XP_008020694.1">
    <property type="nucleotide sequence ID" value="XM_008022503.1"/>
</dbReference>
<dbReference type="OrthoDB" id="2582433at2759"/>
<dbReference type="PANTHER" id="PTHR12526:SF630">
    <property type="entry name" value="GLYCOSYLTRANSFERASE"/>
    <property type="match status" value="1"/>
</dbReference>
<feature type="transmembrane region" description="Helical" evidence="2">
    <location>
        <begin position="20"/>
        <end position="42"/>
    </location>
</feature>
<keyword evidence="2" id="KW-0472">Membrane</keyword>
<feature type="transmembrane region" description="Helical" evidence="2">
    <location>
        <begin position="1264"/>
        <end position="1283"/>
    </location>
</feature>
<dbReference type="SUPFAM" id="SSF53756">
    <property type="entry name" value="UDP-Glycosyltransferase/glycogen phosphorylase"/>
    <property type="match status" value="1"/>
</dbReference>
<reference evidence="3 4" key="1">
    <citation type="journal article" date="2012" name="PLoS Pathog.">
        <title>Diverse lifestyles and strategies of plant pathogenesis encoded in the genomes of eighteen Dothideomycetes fungi.</title>
        <authorList>
            <person name="Ohm R.A."/>
            <person name="Feau N."/>
            <person name="Henrissat B."/>
            <person name="Schoch C.L."/>
            <person name="Horwitz B.A."/>
            <person name="Barry K.W."/>
            <person name="Condon B.J."/>
            <person name="Copeland A.C."/>
            <person name="Dhillon B."/>
            <person name="Glaser F."/>
            <person name="Hesse C.N."/>
            <person name="Kosti I."/>
            <person name="LaButti K."/>
            <person name="Lindquist E.A."/>
            <person name="Lucas S."/>
            <person name="Salamov A.A."/>
            <person name="Bradshaw R.E."/>
            <person name="Ciuffetti L."/>
            <person name="Hamelin R.C."/>
            <person name="Kema G.H.J."/>
            <person name="Lawrence C."/>
            <person name="Scott J.A."/>
            <person name="Spatafora J.W."/>
            <person name="Turgeon B.G."/>
            <person name="de Wit P.J.G.M."/>
            <person name="Zhong S."/>
            <person name="Goodwin S.B."/>
            <person name="Grigoriev I.V."/>
        </authorList>
    </citation>
    <scope>NUCLEOTIDE SEQUENCE [LARGE SCALE GENOMIC DNA]</scope>
    <source>
        <strain evidence="4">28A</strain>
    </source>
</reference>
<dbReference type="Pfam" id="PF13692">
    <property type="entry name" value="Glyco_trans_1_4"/>
    <property type="match status" value="1"/>
</dbReference>
<dbReference type="Gene3D" id="3.40.50.2000">
    <property type="entry name" value="Glycogen Phosphorylase B"/>
    <property type="match status" value="1"/>
</dbReference>
<feature type="transmembrane region" description="Helical" evidence="2">
    <location>
        <begin position="1228"/>
        <end position="1244"/>
    </location>
</feature>
<dbReference type="HOGENOM" id="CLU_000654_0_0_1"/>
<dbReference type="Proteomes" id="UP000016935">
    <property type="component" value="Unassembled WGS sequence"/>
</dbReference>
<evidence type="ECO:0000313" key="4">
    <source>
        <dbReference type="Proteomes" id="UP000016935"/>
    </source>
</evidence>
<feature type="transmembrane region" description="Helical" evidence="2">
    <location>
        <begin position="1325"/>
        <end position="1346"/>
    </location>
</feature>
<feature type="transmembrane region" description="Helical" evidence="2">
    <location>
        <begin position="981"/>
        <end position="1002"/>
    </location>
</feature>
<name>R0KUR2_EXST2</name>
<evidence type="ECO:0000256" key="2">
    <source>
        <dbReference type="SAM" id="Phobius"/>
    </source>
</evidence>
<sequence length="3044" mass="342908">MPDILGVQAFSNGTSVRTWWEWTLVAIIGASGFVGLIAFIWSTYRSIQKLLKSDDDASSLPRSIQERIHALSNNSNIVSKAQKLGKPSSFGVFLGALSSPVTHEEVTVLSQWEAVVLDHHQNGVLEAVSNDDIPMGPHIIARLDLGQILTSAIVDTESDMSQVVHDLSCTLQQTLRQPGKSRYFTGVLIANWRDRIPIPLLNGLTSLFTAHGLDTYLEIGAPDFLDGIRKLDLNLFAGMVVRNGTIKSNGERRDFFDMDKMKNTTKSFVSQACQRPFVTMMWDTVEDDAKLSHAVLRRAHMWCSYHGAIPYFPRQRALTSIHDISSCEEPLAAFQWLKNRKVMDVHEKYRTARTLSPGFTSLIDDYLPLQDIFPLLANTLAGLDGDAPEDDDSSSTLTLTVEYPEVDENGVLVAREPLSPTSPGLDWTLAVERQANNPLSCSFDGSPYSSLGCFPVGLDASKADFDRVINSQRRLRDLKLLNRLPSQQFRSIANILGDFASCSSHYLDLVPSVREAIAGLVESLNQVTDDGADPYQFQVYTALDSGFHTPNGASFWGVWEVQPRTKAVIIYISKSVQDVKGVLLHTYLSMLGFSRYQCFLAEYGLTEFEAGSFSPERLPERLYQDLDLLSSSDLLFYVQHIQHSEWDEDCSLLSAIRERCKELLIDVPTYHQFKKLSNVDYIGDNITDEQLVNAKLKWYRLSRVPTLDGADALQLFRHISEVFGDILWWRDHGKLDIITSAITDMASRGSLDSAADFVLFCIFCAARKAGFEEVYIEVSDRNPLFNQYSDQSAAFAELFALGSRCEAYFDIKPSDMGILLSEKHRAYYNQEEHQPPMWIFNAPSFASAYAAAQTDIDPEQKPSVMPAYRRFTFLSVFAIPALVDILLLSTTGHGLYLSVQMTPDERYYATMALMCSLLLSGAIGTWISIGGTYYLISMAFSAANMFVLTRLVGGLAFTLAGCMLGFIVISAVSGPGHGAVFFFYLFGLTTYLTVLAVLSTYQIPGSSFLNGRKVIIMVIPTLIISPIVTIFMGVKARDIYVYLGVLYVFIILLILGTRRVANQWVTWYHGIKTLNDSDIKDWYIKLCTEKESAKAKGRSKTTAGNGEAILPSSEVSFVEPDIFHDMSEPAILALCRTALHEAVLKERERRFWQKSTQDAFVKKLSDCWDSTLFLLDWYARITDTKRPISYSSTWNLETQVALESMQQSQKGIRLHNSFIHWRTAGDEIYCGILYFLVALMDRWLDLLHGGQLVGLGSEMNTALRLSVGFGLAYYLIGAVLLDYKAQHLHTLSEQMAPVSIENAHQIKQAKANDLKFRRHLYFNTLCRFIGVHMWALAICTALIWIFNGSSTGLIMFLAYVGAYTGLLLYQYNKIFSGPHALMPLLAAVSVGLIVGNILMAIFPDFLYDRTIALGASTWTAALFSFRTAKLGMPEALDIRLWIAESLSALFSSHKPDGSTDAHPDGGIQASRNEKFLAYNSGHDDAEYSQSELRAYCNMIRAAPKENRYRVNPTGQPGDQIRALLLSCHSDSLSRIAMQAFPTIESTIQRVISAWENGRVTVFIVPLQTVVNLNGELRAISHFSEGHLTLYMASDAKSPGFGQTNVSSNCTAIAETLLHACMEALFETPHDQAEIAESILACRKKEDEPYTISECSRRSMPALVMGPDALAFGKACRKDLLRHLCLGYDCDTQWDDLPLDIRRLFLRRCVGIRAPYTNKELSWIHENVAAEQSCTILSRIARYDLGAYLAVNKYSFFRNRGDQSISKKEYRQVTADIQRAYYPVLNRSAVSIWSLFTEYVRLPIAYVYHSAGTWVKFFVLACMADPEYQRELHGALLYTPSIISRPTTFILTGLWIYSRRAMSIALPFFLYHRRKDIAGLAGTVKGSLIIQRKNRLVIESGGETETAFVHPETNGGVKLMFYKGDLKNEPSSGHVRIAQYDQEMRITLRQEWKNGAVSDEFAYEYTTKQGQGKIRISKVRSSKIPLTRICRKGANEGSKVLYNHKGHIESGSYISHHNLVRFKYHYRKNAKYDDELLRAEFVLPHMSANVSWCAPPVRHAEKMERWIPTPRVHEATFVQGPDVYECTWFYDHKFHPTITTKLNGILVETPDMIRHDWLGVLKKPTRCNFADENPLLAFKTPTSNFVGRLFRRNIRQQEISTSRARSLLWKAWKKRNDLDGVVIRWVDEELIRKETLLRPYWRRRDRGSLIKAEDYLALHADAIMASADLTSDISAWTPLAIRMSDLFSFGQGGDAVIFTRTKALQQDTDRTLHVIAVDTGTWPNEGGGVSACRRDLINNLRTIKWHMVVESANDFGLPKHQTEENVESLKIIPLWGLDFMHPNHGMFTNKLDSEVDHLVKAATLADIETNFIPTLTALVRGARATTMTLADVKQATRALVNLNTYFQDSRHWKEVWTSDIVKDSWRKLWLADDMPNAQPAKEWFRTELPTLGHFDTALELWFRYLFIFSIPIPDKIPHVFQASHHSVSASYGIVCKLKRNCTLQIWDHAISWRETNLYLSSAMCTLPPFIRNSLLGLMKLTSCLILHHADQILPCADFFNPGWEIEIGSAKGQLTHRNVFRRKVDPIVNGITDMTKFAPVTEIKTKMPTVTMLSHVWFAKDIKTALLAADIITNEWGFKDYKLDIYGALNKSPVYSSECQEILACKGLGQNVTMRGTADPAMVLANTWLFLNSSVSEGLPLALGEAALTGAPVVCTDVGASLRVLTDPDTGKRYSEVVAPNDAYGLARAQINLLAMLDEWAQYAEDGPGVSAPVLPHKPTPKDVEIITRRMYEKSEHRRKLGMMARDIVQKSFGGERYLREHEQMLWVGKSFYEMLDLEKHTPPPRNPARMMSLRRTMSKRHVADTAMDDEVDPQMEKMLHPPRPHAFNRASAATSFSSVYIDDSPGPSTRTSRQVWEHEQWDLQLDSADSSIHYANSDSDEWALPKITRPTKTYSGIYLPSNSPPSPPPTSAARGKLPAQPQYGGPQNNRMSNPFSDNGRLDPRKDVLFRQSFTTPNSARSSLRAKSHLNEVEIADYENDGRRM</sequence>
<feature type="transmembrane region" description="Helical" evidence="2">
    <location>
        <begin position="1381"/>
        <end position="1402"/>
    </location>
</feature>
<dbReference type="STRING" id="671987.R0KUR2"/>
<feature type="transmembrane region" description="Helical" evidence="2">
    <location>
        <begin position="948"/>
        <end position="969"/>
    </location>
</feature>
<reference evidence="3 4" key="2">
    <citation type="journal article" date="2013" name="PLoS Genet.">
        <title>Comparative genome structure, secondary metabolite, and effector coding capacity across Cochliobolus pathogens.</title>
        <authorList>
            <person name="Condon B.J."/>
            <person name="Leng Y."/>
            <person name="Wu D."/>
            <person name="Bushley K.E."/>
            <person name="Ohm R.A."/>
            <person name="Otillar R."/>
            <person name="Martin J."/>
            <person name="Schackwitz W."/>
            <person name="Grimwood J."/>
            <person name="MohdZainudin N."/>
            <person name="Xue C."/>
            <person name="Wang R."/>
            <person name="Manning V.A."/>
            <person name="Dhillon B."/>
            <person name="Tu Z.J."/>
            <person name="Steffenson B.J."/>
            <person name="Salamov A."/>
            <person name="Sun H."/>
            <person name="Lowry S."/>
            <person name="LaButti K."/>
            <person name="Han J."/>
            <person name="Copeland A."/>
            <person name="Lindquist E."/>
            <person name="Barry K."/>
            <person name="Schmutz J."/>
            <person name="Baker S.E."/>
            <person name="Ciuffetti L.M."/>
            <person name="Grigoriev I.V."/>
            <person name="Zhong S."/>
            <person name="Turgeon B.G."/>
        </authorList>
    </citation>
    <scope>NUCLEOTIDE SEQUENCE [LARGE SCALE GENOMIC DNA]</scope>
    <source>
        <strain evidence="4">28A</strain>
    </source>
</reference>
<proteinExistence type="predicted"/>